<name>D4XDR8_9BURK</name>
<dbReference type="AlphaFoldDB" id="D4XDR8"/>
<dbReference type="Proteomes" id="UP000004510">
    <property type="component" value="Unassembled WGS sequence"/>
</dbReference>
<evidence type="ECO:0000313" key="2">
    <source>
        <dbReference type="Proteomes" id="UP000004510"/>
    </source>
</evidence>
<gene>
    <name evidence="1" type="ORF">HMPREF0004_3615</name>
</gene>
<accession>D4XDR8</accession>
<dbReference type="HOGENOM" id="CLU_3163414_0_0_4"/>
<reference evidence="2" key="1">
    <citation type="submission" date="2010-03" db="EMBL/GenBank/DDBJ databases">
        <title>Complete sequence of Mobiluncus curtisii ATCC 43063.</title>
        <authorList>
            <person name="Muzny D."/>
            <person name="Qin X."/>
            <person name="Deng J."/>
            <person name="Jiang H."/>
            <person name="Liu Y."/>
            <person name="Qu J."/>
            <person name="Song X.-Z."/>
            <person name="Zhang L."/>
            <person name="Thornton R."/>
            <person name="Coyle M."/>
            <person name="Francisco L."/>
            <person name="Jackson L."/>
            <person name="Javaid M."/>
            <person name="Korchina V."/>
            <person name="Kovar C."/>
            <person name="Mata R."/>
            <person name="Mathew T."/>
            <person name="Ngo R."/>
            <person name="Nguyen L."/>
            <person name="Nguyen N."/>
            <person name="Okwuonu G."/>
            <person name="Ongeri F."/>
            <person name="Pham C."/>
            <person name="Simmons D."/>
            <person name="Wilczek-Boney K."/>
            <person name="Hale W."/>
            <person name="Jakkamsetti A."/>
            <person name="Pham P."/>
            <person name="Ruth R."/>
            <person name="San Lucas F."/>
            <person name="Warren J."/>
            <person name="Zhang J."/>
            <person name="Zhao Z."/>
            <person name="Zhou C."/>
            <person name="Zhu D."/>
            <person name="Lee S."/>
            <person name="Bess C."/>
            <person name="Blankenburg K."/>
            <person name="Forbes L."/>
            <person name="Fu Q."/>
            <person name="Gubbala S."/>
            <person name="Hirani K."/>
            <person name="Jayaseelan J.C."/>
            <person name="Lara F."/>
            <person name="Munidasa M."/>
            <person name="Palculict T."/>
            <person name="Patil S."/>
            <person name="Pu L.-L."/>
            <person name="Saada N."/>
            <person name="Tang L."/>
            <person name="Weissenberger G."/>
            <person name="Zhu Y."/>
            <person name="Hemphill L."/>
            <person name="Shang Y."/>
            <person name="Youmans B."/>
            <person name="Ayvaz T."/>
            <person name="Ross M."/>
            <person name="Santibanez J."/>
            <person name="Aqrawi P."/>
            <person name="Gross S."/>
            <person name="Joshi V."/>
            <person name="Fowler G."/>
            <person name="Nazareth L."/>
            <person name="Reid J."/>
            <person name="Worley K."/>
            <person name="Petrosino J."/>
            <person name="Highlander S."/>
            <person name="Gibbs R."/>
            <person name="Gibbs R."/>
        </authorList>
    </citation>
    <scope>NUCLEOTIDE SEQUENCE [LARGE SCALE GENOMIC DNA]</scope>
    <source>
        <strain evidence="2">ATCC 43553</strain>
    </source>
</reference>
<dbReference type="EMBL" id="ADMS01000080">
    <property type="protein sequence ID" value="EFF75046.1"/>
    <property type="molecule type" value="Genomic_DNA"/>
</dbReference>
<comment type="caution">
    <text evidence="1">The sequence shown here is derived from an EMBL/GenBank/DDBJ whole genome shotgun (WGS) entry which is preliminary data.</text>
</comment>
<organism evidence="1 2">
    <name type="scientific">Achromobacter piechaudii ATCC 43553</name>
    <dbReference type="NCBI Taxonomy" id="742159"/>
    <lineage>
        <taxon>Bacteria</taxon>
        <taxon>Pseudomonadati</taxon>
        <taxon>Pseudomonadota</taxon>
        <taxon>Betaproteobacteria</taxon>
        <taxon>Burkholderiales</taxon>
        <taxon>Alcaligenaceae</taxon>
        <taxon>Achromobacter</taxon>
    </lineage>
</organism>
<sequence>MPRRADRPTSGPCTDAVDAARVRSRGPRVCLRYGCAKVVQAVSARGF</sequence>
<dbReference type="PATRIC" id="fig|742159.3.peg.4602"/>
<proteinExistence type="predicted"/>
<protein>
    <submittedName>
        <fullName evidence="1">Uncharacterized protein</fullName>
    </submittedName>
</protein>
<evidence type="ECO:0000313" key="1">
    <source>
        <dbReference type="EMBL" id="EFF75046.1"/>
    </source>
</evidence>